<dbReference type="PROSITE" id="PS50931">
    <property type="entry name" value="HTH_LYSR"/>
    <property type="match status" value="1"/>
</dbReference>
<dbReference type="SUPFAM" id="SSF53850">
    <property type="entry name" value="Periplasmic binding protein-like II"/>
    <property type="match status" value="1"/>
</dbReference>
<dbReference type="GO" id="GO:0006351">
    <property type="term" value="P:DNA-templated transcription"/>
    <property type="evidence" value="ECO:0007669"/>
    <property type="project" value="TreeGrafter"/>
</dbReference>
<keyword evidence="3" id="KW-0238">DNA-binding</keyword>
<feature type="domain" description="HTH lysR-type" evidence="5">
    <location>
        <begin position="1"/>
        <end position="61"/>
    </location>
</feature>
<dbReference type="InterPro" id="IPR000847">
    <property type="entry name" value="LysR_HTH_N"/>
</dbReference>
<proteinExistence type="inferred from homology"/>
<dbReference type="InterPro" id="IPR005119">
    <property type="entry name" value="LysR_subst-bd"/>
</dbReference>
<comment type="caution">
    <text evidence="6">The sequence shown here is derived from an EMBL/GenBank/DDBJ whole genome shotgun (WGS) entry which is preliminary data.</text>
</comment>
<dbReference type="GO" id="GO:0043565">
    <property type="term" value="F:sequence-specific DNA binding"/>
    <property type="evidence" value="ECO:0007669"/>
    <property type="project" value="TreeGrafter"/>
</dbReference>
<dbReference type="InterPro" id="IPR036390">
    <property type="entry name" value="WH_DNA-bd_sf"/>
</dbReference>
<evidence type="ECO:0000256" key="2">
    <source>
        <dbReference type="ARBA" id="ARBA00023015"/>
    </source>
</evidence>
<dbReference type="Pfam" id="PF00126">
    <property type="entry name" value="HTH_1"/>
    <property type="match status" value="1"/>
</dbReference>
<evidence type="ECO:0000256" key="4">
    <source>
        <dbReference type="ARBA" id="ARBA00023163"/>
    </source>
</evidence>
<dbReference type="PANTHER" id="PTHR30537">
    <property type="entry name" value="HTH-TYPE TRANSCRIPTIONAL REGULATOR"/>
    <property type="match status" value="1"/>
</dbReference>
<name>A0A2W5SNG0_VARPD</name>
<dbReference type="InterPro" id="IPR058163">
    <property type="entry name" value="LysR-type_TF_proteobact-type"/>
</dbReference>
<dbReference type="AlphaFoldDB" id="A0A2W5SNG0"/>
<evidence type="ECO:0000256" key="1">
    <source>
        <dbReference type="ARBA" id="ARBA00009437"/>
    </source>
</evidence>
<dbReference type="SUPFAM" id="SSF46785">
    <property type="entry name" value="Winged helix' DNA-binding domain"/>
    <property type="match status" value="1"/>
</dbReference>
<evidence type="ECO:0000259" key="5">
    <source>
        <dbReference type="PROSITE" id="PS50931"/>
    </source>
</evidence>
<dbReference type="EMBL" id="QFPP01000054">
    <property type="protein sequence ID" value="PZQ76360.1"/>
    <property type="molecule type" value="Genomic_DNA"/>
</dbReference>
<dbReference type="InterPro" id="IPR036388">
    <property type="entry name" value="WH-like_DNA-bd_sf"/>
</dbReference>
<dbReference type="Gene3D" id="3.40.190.290">
    <property type="match status" value="1"/>
</dbReference>
<accession>A0A2W5SNG0</accession>
<keyword evidence="2" id="KW-0805">Transcription regulation</keyword>
<dbReference type="GO" id="GO:0003700">
    <property type="term" value="F:DNA-binding transcription factor activity"/>
    <property type="evidence" value="ECO:0007669"/>
    <property type="project" value="InterPro"/>
</dbReference>
<keyword evidence="4" id="KW-0804">Transcription</keyword>
<dbReference type="Gene3D" id="1.10.10.10">
    <property type="entry name" value="Winged helix-like DNA-binding domain superfamily/Winged helix DNA-binding domain"/>
    <property type="match status" value="1"/>
</dbReference>
<reference evidence="6 7" key="1">
    <citation type="submission" date="2017-08" db="EMBL/GenBank/DDBJ databases">
        <title>Infants hospitalized years apart are colonized by the same room-sourced microbial strains.</title>
        <authorList>
            <person name="Brooks B."/>
            <person name="Olm M.R."/>
            <person name="Firek B.A."/>
            <person name="Baker R."/>
            <person name="Thomas B.C."/>
            <person name="Morowitz M.J."/>
            <person name="Banfield J.F."/>
        </authorList>
    </citation>
    <scope>NUCLEOTIDE SEQUENCE [LARGE SCALE GENOMIC DNA]</scope>
    <source>
        <strain evidence="6">S2_005_003_R2_41</strain>
    </source>
</reference>
<dbReference type="PANTHER" id="PTHR30537:SF1">
    <property type="entry name" value="HTH-TYPE TRANSCRIPTIONAL REGULATOR PGRR"/>
    <property type="match status" value="1"/>
</dbReference>
<protein>
    <submittedName>
        <fullName evidence="6">LysR family transcriptional regulator</fullName>
    </submittedName>
</protein>
<evidence type="ECO:0000256" key="3">
    <source>
        <dbReference type="ARBA" id="ARBA00023125"/>
    </source>
</evidence>
<evidence type="ECO:0000313" key="6">
    <source>
        <dbReference type="EMBL" id="PZQ76360.1"/>
    </source>
</evidence>
<sequence length="300" mass="32534">MDRSVLPDLDVFAAVARHQSFRAAAAEKEVSVSLVSKTIRRLEDELGLTLLTRTTRSVKPTAAGNDLLAQLEPSLATIKRALERLNQHRGSPRGTLKINAPAPVAQFLLAGLAARFTALHPGVSVEITADAAMTDIVRDGYDAGVRITKDLQQDMIAVRIGPPQRYAVVGAPAYFKRRPVPQSPRDLAGHDCIRRRFPGGGMQEWAFQRRNGAPELPTARLVVNDAQIAVNAAAAGGGLAYVHEKYVERELAAGDLVRVLQAWSPGIGAPYLYYPRQRFLSAALRAFVDFAKSSAAEKHA</sequence>
<dbReference type="Pfam" id="PF03466">
    <property type="entry name" value="LysR_substrate"/>
    <property type="match status" value="1"/>
</dbReference>
<gene>
    <name evidence="6" type="ORF">DI563_07235</name>
</gene>
<comment type="similarity">
    <text evidence="1">Belongs to the LysR transcriptional regulatory family.</text>
</comment>
<organism evidence="6 7">
    <name type="scientific">Variovorax paradoxus</name>
    <dbReference type="NCBI Taxonomy" id="34073"/>
    <lineage>
        <taxon>Bacteria</taxon>
        <taxon>Pseudomonadati</taxon>
        <taxon>Pseudomonadota</taxon>
        <taxon>Betaproteobacteria</taxon>
        <taxon>Burkholderiales</taxon>
        <taxon>Comamonadaceae</taxon>
        <taxon>Variovorax</taxon>
    </lineage>
</organism>
<dbReference type="FunFam" id="1.10.10.10:FF:000001">
    <property type="entry name" value="LysR family transcriptional regulator"/>
    <property type="match status" value="1"/>
</dbReference>
<evidence type="ECO:0000313" key="7">
    <source>
        <dbReference type="Proteomes" id="UP000249135"/>
    </source>
</evidence>
<dbReference type="Proteomes" id="UP000249135">
    <property type="component" value="Unassembled WGS sequence"/>
</dbReference>